<accession>A0A8H6A4K1</accession>
<organism evidence="1 2">
    <name type="scientific">Petromyces alliaceus</name>
    <name type="common">Aspergillus alliaceus</name>
    <dbReference type="NCBI Taxonomy" id="209559"/>
    <lineage>
        <taxon>Eukaryota</taxon>
        <taxon>Fungi</taxon>
        <taxon>Dikarya</taxon>
        <taxon>Ascomycota</taxon>
        <taxon>Pezizomycotina</taxon>
        <taxon>Eurotiomycetes</taxon>
        <taxon>Eurotiomycetidae</taxon>
        <taxon>Eurotiales</taxon>
        <taxon>Aspergillaceae</taxon>
        <taxon>Aspergillus</taxon>
        <taxon>Aspergillus subgen. Circumdati</taxon>
    </lineage>
</organism>
<comment type="caution">
    <text evidence="1">The sequence shown here is derived from an EMBL/GenBank/DDBJ whole genome shotgun (WGS) entry which is preliminary data.</text>
</comment>
<evidence type="ECO:0000313" key="2">
    <source>
        <dbReference type="Proteomes" id="UP000541154"/>
    </source>
</evidence>
<name>A0A8H6A4K1_PETAA</name>
<sequence length="100" mass="11025">MNFHTVFMLDKEARYGDPMVGTSAGPTWTGVRDIDFRPGAINLEPWCNNDIQGSDIQSLAGMRLAVLIGSVELARSRLSSLLYSIGLRWQWTHTAAGSNN</sequence>
<dbReference type="EMBL" id="SPNV01000153">
    <property type="protein sequence ID" value="KAF5859775.1"/>
    <property type="molecule type" value="Genomic_DNA"/>
</dbReference>
<dbReference type="AlphaFoldDB" id="A0A8H6A4K1"/>
<reference evidence="1 2" key="1">
    <citation type="submission" date="2019-04" db="EMBL/GenBank/DDBJ databases">
        <title>Aspergillus burnettii sp. nov., novel species from soil in southeast Queensland.</title>
        <authorList>
            <person name="Gilchrist C.L.M."/>
            <person name="Pitt J.I."/>
            <person name="Lange L."/>
            <person name="Lacey H.J."/>
            <person name="Vuong D."/>
            <person name="Midgley D.J."/>
            <person name="Greenfield P."/>
            <person name="Bradbury M."/>
            <person name="Lacey E."/>
            <person name="Busk P.K."/>
            <person name="Pilgaard B."/>
            <person name="Chooi Y.H."/>
            <person name="Piggott A.M."/>
        </authorList>
    </citation>
    <scope>NUCLEOTIDE SEQUENCE [LARGE SCALE GENOMIC DNA]</scope>
    <source>
        <strain evidence="1 2">FRR 5400</strain>
    </source>
</reference>
<evidence type="ECO:0000313" key="1">
    <source>
        <dbReference type="EMBL" id="KAF5859775.1"/>
    </source>
</evidence>
<dbReference type="Proteomes" id="UP000541154">
    <property type="component" value="Unassembled WGS sequence"/>
</dbReference>
<protein>
    <submittedName>
        <fullName evidence="1">Uncharacterized protein</fullName>
    </submittedName>
</protein>
<keyword evidence="2" id="KW-1185">Reference proteome</keyword>
<proteinExistence type="predicted"/>
<gene>
    <name evidence="1" type="ORF">ETB97_002438</name>
</gene>